<reference evidence="2" key="1">
    <citation type="submission" date="2021-02" db="EMBL/GenBank/DDBJ databases">
        <authorList>
            <person name="Dougan E. K."/>
            <person name="Rhodes N."/>
            <person name="Thang M."/>
            <person name="Chan C."/>
        </authorList>
    </citation>
    <scope>NUCLEOTIDE SEQUENCE</scope>
</reference>
<evidence type="ECO:0000313" key="2">
    <source>
        <dbReference type="EMBL" id="CAE8640824.1"/>
    </source>
</evidence>
<feature type="compositionally biased region" description="Basic and acidic residues" evidence="1">
    <location>
        <begin position="103"/>
        <end position="142"/>
    </location>
</feature>
<dbReference type="Proteomes" id="UP000654075">
    <property type="component" value="Unassembled WGS sequence"/>
</dbReference>
<feature type="compositionally biased region" description="Basic residues" evidence="1">
    <location>
        <begin position="17"/>
        <end position="28"/>
    </location>
</feature>
<dbReference type="EMBL" id="CAJNNV010032714">
    <property type="protein sequence ID" value="CAE8640824.1"/>
    <property type="molecule type" value="Genomic_DNA"/>
</dbReference>
<feature type="region of interest" description="Disordered" evidence="1">
    <location>
        <begin position="1"/>
        <end position="161"/>
    </location>
</feature>
<evidence type="ECO:0000313" key="3">
    <source>
        <dbReference type="Proteomes" id="UP000654075"/>
    </source>
</evidence>
<organism evidence="2 3">
    <name type="scientific">Polarella glacialis</name>
    <name type="common">Dinoflagellate</name>
    <dbReference type="NCBI Taxonomy" id="89957"/>
    <lineage>
        <taxon>Eukaryota</taxon>
        <taxon>Sar</taxon>
        <taxon>Alveolata</taxon>
        <taxon>Dinophyceae</taxon>
        <taxon>Suessiales</taxon>
        <taxon>Suessiaceae</taxon>
        <taxon>Polarella</taxon>
    </lineage>
</organism>
<sequence>MELCSDALTVPMPGLNPRRRRLFAKGRRQWTTTTNNNRHSHNNNNSNDDNNNNNNDDVKVKVKVNTTRNSPGKLRLPGLRRPPSHHRKANPPVGVQTGQTALDAKHPEEPGRIGETQHGREGREGKGREGGEERGREGRGDDVEGGQALDCNHGSNEREPT</sequence>
<feature type="compositionally biased region" description="Low complexity" evidence="1">
    <location>
        <begin position="31"/>
        <end position="55"/>
    </location>
</feature>
<name>A0A813HR74_POLGL</name>
<gene>
    <name evidence="2" type="ORF">PGLA1383_LOCUS55582</name>
</gene>
<dbReference type="AlphaFoldDB" id="A0A813HR74"/>
<keyword evidence="3" id="KW-1185">Reference proteome</keyword>
<comment type="caution">
    <text evidence="2">The sequence shown here is derived from an EMBL/GenBank/DDBJ whole genome shotgun (WGS) entry which is preliminary data.</text>
</comment>
<accession>A0A813HR74</accession>
<evidence type="ECO:0000256" key="1">
    <source>
        <dbReference type="SAM" id="MobiDB-lite"/>
    </source>
</evidence>
<proteinExistence type="predicted"/>
<protein>
    <submittedName>
        <fullName evidence="2">Uncharacterized protein</fullName>
    </submittedName>
</protein>